<organism evidence="1 2">
    <name type="scientific">Bauhinia variegata</name>
    <name type="common">Purple orchid tree</name>
    <name type="synonym">Phanera variegata</name>
    <dbReference type="NCBI Taxonomy" id="167791"/>
    <lineage>
        <taxon>Eukaryota</taxon>
        <taxon>Viridiplantae</taxon>
        <taxon>Streptophyta</taxon>
        <taxon>Embryophyta</taxon>
        <taxon>Tracheophyta</taxon>
        <taxon>Spermatophyta</taxon>
        <taxon>Magnoliopsida</taxon>
        <taxon>eudicotyledons</taxon>
        <taxon>Gunneridae</taxon>
        <taxon>Pentapetalae</taxon>
        <taxon>rosids</taxon>
        <taxon>fabids</taxon>
        <taxon>Fabales</taxon>
        <taxon>Fabaceae</taxon>
        <taxon>Cercidoideae</taxon>
        <taxon>Cercideae</taxon>
        <taxon>Bauhiniinae</taxon>
        <taxon>Bauhinia</taxon>
    </lineage>
</organism>
<accession>A0ACB9Q589</accession>
<name>A0ACB9Q589_BAUVA</name>
<protein>
    <submittedName>
        <fullName evidence="1">Uncharacterized protein</fullName>
    </submittedName>
</protein>
<dbReference type="EMBL" id="CM039427">
    <property type="protein sequence ID" value="KAI4355021.1"/>
    <property type="molecule type" value="Genomic_DNA"/>
</dbReference>
<proteinExistence type="predicted"/>
<dbReference type="Proteomes" id="UP000828941">
    <property type="component" value="Chromosome 2"/>
</dbReference>
<sequence>MGHMFSAKDPSVLIVRTVKRVLNLGENLKGLPGGWNENVENASYTVAKAALNAYTKVLAKNFPHFRANSICPGYVKTDINHNTDILSVDDAPENPVSLALLPENGPSGLFFGLDEVVPF</sequence>
<keyword evidence="2" id="KW-1185">Reference proteome</keyword>
<evidence type="ECO:0000313" key="2">
    <source>
        <dbReference type="Proteomes" id="UP000828941"/>
    </source>
</evidence>
<reference evidence="1 2" key="1">
    <citation type="journal article" date="2022" name="DNA Res.">
        <title>Chromosomal-level genome assembly of the orchid tree Bauhinia variegata (Leguminosae; Cercidoideae) supports the allotetraploid origin hypothesis of Bauhinia.</title>
        <authorList>
            <person name="Zhong Y."/>
            <person name="Chen Y."/>
            <person name="Zheng D."/>
            <person name="Pang J."/>
            <person name="Liu Y."/>
            <person name="Luo S."/>
            <person name="Meng S."/>
            <person name="Qian L."/>
            <person name="Wei D."/>
            <person name="Dai S."/>
            <person name="Zhou R."/>
        </authorList>
    </citation>
    <scope>NUCLEOTIDE SEQUENCE [LARGE SCALE GENOMIC DNA]</scope>
    <source>
        <strain evidence="1">BV-YZ2020</strain>
    </source>
</reference>
<gene>
    <name evidence="1" type="ORF">L6164_003839</name>
</gene>
<comment type="caution">
    <text evidence="1">The sequence shown here is derived from an EMBL/GenBank/DDBJ whole genome shotgun (WGS) entry which is preliminary data.</text>
</comment>
<evidence type="ECO:0000313" key="1">
    <source>
        <dbReference type="EMBL" id="KAI4355021.1"/>
    </source>
</evidence>